<evidence type="ECO:0000256" key="2">
    <source>
        <dbReference type="SAM" id="MobiDB-lite"/>
    </source>
</evidence>
<gene>
    <name evidence="4" type="ORF">DDE83_005635</name>
</gene>
<feature type="region of interest" description="Disordered" evidence="2">
    <location>
        <begin position="135"/>
        <end position="162"/>
    </location>
</feature>
<evidence type="ECO:0000313" key="4">
    <source>
        <dbReference type="EMBL" id="RAR09175.1"/>
    </source>
</evidence>
<accession>A0A364N1D8</accession>
<dbReference type="EMBL" id="QGDH01000078">
    <property type="protein sequence ID" value="RAR09175.1"/>
    <property type="molecule type" value="Genomic_DNA"/>
</dbReference>
<keyword evidence="3" id="KW-0732">Signal</keyword>
<evidence type="ECO:0000256" key="3">
    <source>
        <dbReference type="SAM" id="SignalP"/>
    </source>
</evidence>
<comment type="caution">
    <text evidence="4">The sequence shown here is derived from an EMBL/GenBank/DDBJ whole genome shotgun (WGS) entry which is preliminary data.</text>
</comment>
<dbReference type="Proteomes" id="UP000249619">
    <property type="component" value="Unassembled WGS sequence"/>
</dbReference>
<feature type="coiled-coil region" evidence="1">
    <location>
        <begin position="164"/>
        <end position="191"/>
    </location>
</feature>
<protein>
    <submittedName>
        <fullName evidence="4">Uncharacterized protein</fullName>
    </submittedName>
</protein>
<evidence type="ECO:0000256" key="1">
    <source>
        <dbReference type="SAM" id="Coils"/>
    </source>
</evidence>
<keyword evidence="1" id="KW-0175">Coiled coil</keyword>
<organism evidence="4 5">
    <name type="scientific">Stemphylium lycopersici</name>
    <name type="common">Tomato gray leaf spot disease fungus</name>
    <name type="synonym">Thyrospora lycopersici</name>
    <dbReference type="NCBI Taxonomy" id="183478"/>
    <lineage>
        <taxon>Eukaryota</taxon>
        <taxon>Fungi</taxon>
        <taxon>Dikarya</taxon>
        <taxon>Ascomycota</taxon>
        <taxon>Pezizomycotina</taxon>
        <taxon>Dothideomycetes</taxon>
        <taxon>Pleosporomycetidae</taxon>
        <taxon>Pleosporales</taxon>
        <taxon>Pleosporineae</taxon>
        <taxon>Pleosporaceae</taxon>
        <taxon>Stemphylium</taxon>
    </lineage>
</organism>
<reference evidence="5" key="1">
    <citation type="submission" date="2018-05" db="EMBL/GenBank/DDBJ databases">
        <title>Draft genome sequence of Stemphylium lycopersici strain CIDEFI 213.</title>
        <authorList>
            <person name="Medina R."/>
            <person name="Franco M.E.E."/>
            <person name="Lucentini C.G."/>
            <person name="Saparrat M.C.N."/>
            <person name="Balatti P.A."/>
        </authorList>
    </citation>
    <scope>NUCLEOTIDE SEQUENCE [LARGE SCALE GENOMIC DNA]</scope>
    <source>
        <strain evidence="5">CIDEFI 213</strain>
    </source>
</reference>
<name>A0A364N1D8_STELY</name>
<feature type="compositionally biased region" description="Basic and acidic residues" evidence="2">
    <location>
        <begin position="149"/>
        <end position="162"/>
    </location>
</feature>
<sequence length="197" mass="22656">MSSSLASMFSVFFSFHNCTAVGKLCMAYSVEDEVEPWRNRGYYDRLAGLQQTGATKADSLGEKYSELAAQHLAILIHSEENNIQQSTTRSCLPTKVICKRHNHSKYSRYQLLEKINPINAAQPLPRNFADTPIPSQGEARNLLKGKNPLTREPDQKPFAEPDRIKAYEERIRAINKEHEKLFEDIRIMTEEVKMRQR</sequence>
<feature type="chain" id="PRO_5016909919" evidence="3">
    <location>
        <begin position="21"/>
        <end position="197"/>
    </location>
</feature>
<keyword evidence="5" id="KW-1185">Reference proteome</keyword>
<dbReference type="AlphaFoldDB" id="A0A364N1D8"/>
<proteinExistence type="predicted"/>
<evidence type="ECO:0000313" key="5">
    <source>
        <dbReference type="Proteomes" id="UP000249619"/>
    </source>
</evidence>
<feature type="signal peptide" evidence="3">
    <location>
        <begin position="1"/>
        <end position="20"/>
    </location>
</feature>